<evidence type="ECO:0000313" key="2">
    <source>
        <dbReference type="EMBL" id="KAA6415070.1"/>
    </source>
</evidence>
<accession>A0A5M8Q1H8</accession>
<protein>
    <submittedName>
        <fullName evidence="2">Uncharacterized protein</fullName>
    </submittedName>
</protein>
<dbReference type="OrthoDB" id="5406935at2759"/>
<feature type="compositionally biased region" description="Basic and acidic residues" evidence="1">
    <location>
        <begin position="7"/>
        <end position="16"/>
    </location>
</feature>
<dbReference type="EMBL" id="VXIT01000002">
    <property type="protein sequence ID" value="KAA6415070.1"/>
    <property type="molecule type" value="Genomic_DNA"/>
</dbReference>
<feature type="compositionally biased region" description="Acidic residues" evidence="1">
    <location>
        <begin position="36"/>
        <end position="45"/>
    </location>
</feature>
<comment type="caution">
    <text evidence="2">The sequence shown here is derived from an EMBL/GenBank/DDBJ whole genome shotgun (WGS) entry which is preliminary data.</text>
</comment>
<sequence length="275" mass="29756">MAKSNKRSAESLDPTRGKSAKQVKFTRNSRRQASPFEDDASDSEVDVGRLESQHFLAMSKTTATPKSSKHADTQKAEFQKMVDGSKEKIVGALKENVVDILKKSADQNAAFAELLSACCLPEGAISIDLSSSPVSSLMKPSSLPGYSKATAFLALSKDLLNIYDGVLHVLDTKAGSLSVGVNWDNDCRKLHGLLQAGRKVTEDQVSEVVRGHSKPVEKASADHVADPDAPHTWTEFAMVEGAQQNGPGWASAVKSAERGVRRLVRHLPADEYENR</sequence>
<organism evidence="2 3">
    <name type="scientific">Lasallia pustulata</name>
    <dbReference type="NCBI Taxonomy" id="136370"/>
    <lineage>
        <taxon>Eukaryota</taxon>
        <taxon>Fungi</taxon>
        <taxon>Dikarya</taxon>
        <taxon>Ascomycota</taxon>
        <taxon>Pezizomycotina</taxon>
        <taxon>Lecanoromycetes</taxon>
        <taxon>OSLEUM clade</taxon>
        <taxon>Umbilicariomycetidae</taxon>
        <taxon>Umbilicariales</taxon>
        <taxon>Umbilicariaceae</taxon>
        <taxon>Lasallia</taxon>
    </lineage>
</organism>
<feature type="compositionally biased region" description="Basic and acidic residues" evidence="1">
    <location>
        <begin position="69"/>
        <end position="79"/>
    </location>
</feature>
<feature type="region of interest" description="Disordered" evidence="1">
    <location>
        <begin position="1"/>
        <end position="79"/>
    </location>
</feature>
<name>A0A5M8Q1H8_9LECA</name>
<gene>
    <name evidence="2" type="ORF">FRX48_01822</name>
</gene>
<evidence type="ECO:0000313" key="3">
    <source>
        <dbReference type="Proteomes" id="UP000324767"/>
    </source>
</evidence>
<evidence type="ECO:0000256" key="1">
    <source>
        <dbReference type="SAM" id="MobiDB-lite"/>
    </source>
</evidence>
<dbReference type="Proteomes" id="UP000324767">
    <property type="component" value="Unassembled WGS sequence"/>
</dbReference>
<proteinExistence type="predicted"/>
<reference evidence="2 3" key="1">
    <citation type="submission" date="2019-09" db="EMBL/GenBank/DDBJ databases">
        <title>The hologenome of the rock-dwelling lichen Lasallia pustulata.</title>
        <authorList>
            <person name="Greshake Tzovaras B."/>
            <person name="Segers F."/>
            <person name="Bicker A."/>
            <person name="Dal Grande F."/>
            <person name="Otte J."/>
            <person name="Hankeln T."/>
            <person name="Schmitt I."/>
            <person name="Ebersberger I."/>
        </authorList>
    </citation>
    <scope>NUCLEOTIDE SEQUENCE [LARGE SCALE GENOMIC DNA]</scope>
    <source>
        <strain evidence="2">A1-1</strain>
    </source>
</reference>
<dbReference type="AlphaFoldDB" id="A0A5M8Q1H8"/>